<evidence type="ECO:0000256" key="9">
    <source>
        <dbReference type="ARBA" id="ARBA00023235"/>
    </source>
</evidence>
<dbReference type="Pfam" id="PF01370">
    <property type="entry name" value="Epimerase"/>
    <property type="match status" value="1"/>
</dbReference>
<dbReference type="InterPro" id="IPR036291">
    <property type="entry name" value="NAD(P)-bd_dom_sf"/>
</dbReference>
<dbReference type="CDD" id="cd05247">
    <property type="entry name" value="UDP_G4E_1_SDR_e"/>
    <property type="match status" value="1"/>
</dbReference>
<comment type="pathway">
    <text evidence="3 10">Carbohydrate metabolism; galactose metabolism.</text>
</comment>
<evidence type="ECO:0000259" key="11">
    <source>
        <dbReference type="Pfam" id="PF01370"/>
    </source>
</evidence>
<dbReference type="Proteomes" id="UP001258207">
    <property type="component" value="Chromosome"/>
</dbReference>
<evidence type="ECO:0000256" key="7">
    <source>
        <dbReference type="ARBA" id="ARBA00023027"/>
    </source>
</evidence>
<dbReference type="EMBL" id="CP134081">
    <property type="protein sequence ID" value="WNC08598.1"/>
    <property type="molecule type" value="Genomic_DNA"/>
</dbReference>
<dbReference type="InterPro" id="IPR001509">
    <property type="entry name" value="Epimerase_deHydtase"/>
</dbReference>
<dbReference type="GO" id="GO:0003978">
    <property type="term" value="F:UDP-glucose 4-epimerase activity"/>
    <property type="evidence" value="ECO:0007669"/>
    <property type="project" value="UniProtKB-UniRule"/>
</dbReference>
<comment type="cofactor">
    <cofactor evidence="2 10">
        <name>NAD(+)</name>
        <dbReference type="ChEBI" id="CHEBI:57540"/>
    </cofactor>
</comment>
<organism evidence="12 13">
    <name type="scientific">Pseudomonas coleopterorum</name>
    <dbReference type="NCBI Taxonomy" id="1605838"/>
    <lineage>
        <taxon>Bacteria</taxon>
        <taxon>Pseudomonadati</taxon>
        <taxon>Pseudomonadota</taxon>
        <taxon>Gammaproteobacteria</taxon>
        <taxon>Pseudomonadales</taxon>
        <taxon>Pseudomonadaceae</taxon>
        <taxon>Pseudomonas</taxon>
    </lineage>
</organism>
<dbReference type="AlphaFoldDB" id="A0AAJ6LX35"/>
<dbReference type="NCBIfam" id="NF007956">
    <property type="entry name" value="PRK10675.1"/>
    <property type="match status" value="1"/>
</dbReference>
<dbReference type="InterPro" id="IPR005886">
    <property type="entry name" value="UDP_G4E"/>
</dbReference>
<evidence type="ECO:0000313" key="12">
    <source>
        <dbReference type="EMBL" id="WNC08598.1"/>
    </source>
</evidence>
<evidence type="ECO:0000256" key="6">
    <source>
        <dbReference type="ARBA" id="ARBA00018569"/>
    </source>
</evidence>
<comment type="subunit">
    <text evidence="10">Homodimer.</text>
</comment>
<dbReference type="GO" id="GO:0006012">
    <property type="term" value="P:galactose metabolic process"/>
    <property type="evidence" value="ECO:0007669"/>
    <property type="project" value="UniProtKB-KW"/>
</dbReference>
<comment type="catalytic activity">
    <reaction evidence="1 10">
        <text>UDP-alpha-D-glucose = UDP-alpha-D-galactose</text>
        <dbReference type="Rhea" id="RHEA:22168"/>
        <dbReference type="ChEBI" id="CHEBI:58885"/>
        <dbReference type="ChEBI" id="CHEBI:66914"/>
        <dbReference type="EC" id="5.1.3.2"/>
    </reaction>
</comment>
<dbReference type="NCBIfam" id="TIGR01179">
    <property type="entry name" value="galE"/>
    <property type="match status" value="1"/>
</dbReference>
<evidence type="ECO:0000256" key="3">
    <source>
        <dbReference type="ARBA" id="ARBA00004947"/>
    </source>
</evidence>
<gene>
    <name evidence="12" type="primary">galE</name>
    <name evidence="12" type="ORF">RI108_14975</name>
</gene>
<dbReference type="Gene3D" id="3.90.25.10">
    <property type="entry name" value="UDP-galactose 4-epimerase, domain 1"/>
    <property type="match status" value="1"/>
</dbReference>
<keyword evidence="9 10" id="KW-0413">Isomerase</keyword>
<protein>
    <recommendedName>
        <fullName evidence="6 10">UDP-glucose 4-epimerase</fullName>
        <ecNumber evidence="5 10">5.1.3.2</ecNumber>
    </recommendedName>
</protein>
<evidence type="ECO:0000256" key="8">
    <source>
        <dbReference type="ARBA" id="ARBA00023144"/>
    </source>
</evidence>
<evidence type="ECO:0000256" key="1">
    <source>
        <dbReference type="ARBA" id="ARBA00000083"/>
    </source>
</evidence>
<feature type="domain" description="NAD-dependent epimerase/dehydratase" evidence="11">
    <location>
        <begin position="2"/>
        <end position="261"/>
    </location>
</feature>
<evidence type="ECO:0000313" key="13">
    <source>
        <dbReference type="Proteomes" id="UP001258207"/>
    </source>
</evidence>
<keyword evidence="7 10" id="KW-0520">NAD</keyword>
<keyword evidence="8" id="KW-0299">Galactose metabolism</keyword>
<evidence type="ECO:0000256" key="10">
    <source>
        <dbReference type="RuleBase" id="RU366046"/>
    </source>
</evidence>
<dbReference type="SUPFAM" id="SSF51735">
    <property type="entry name" value="NAD(P)-binding Rossmann-fold domains"/>
    <property type="match status" value="1"/>
</dbReference>
<proteinExistence type="inferred from homology"/>
<dbReference type="Gene3D" id="3.40.50.720">
    <property type="entry name" value="NAD(P)-binding Rossmann-like Domain"/>
    <property type="match status" value="1"/>
</dbReference>
<accession>A0AAJ6LX35</accession>
<evidence type="ECO:0000256" key="5">
    <source>
        <dbReference type="ARBA" id="ARBA00013189"/>
    </source>
</evidence>
<dbReference type="PANTHER" id="PTHR43725:SF47">
    <property type="entry name" value="UDP-GLUCOSE 4-EPIMERASE"/>
    <property type="match status" value="1"/>
</dbReference>
<comment type="similarity">
    <text evidence="4 10">Belongs to the NAD(P)-dependent epimerase/dehydratase family.</text>
</comment>
<evidence type="ECO:0000256" key="4">
    <source>
        <dbReference type="ARBA" id="ARBA00007637"/>
    </source>
</evidence>
<dbReference type="GO" id="GO:0005829">
    <property type="term" value="C:cytosol"/>
    <property type="evidence" value="ECO:0007669"/>
    <property type="project" value="TreeGrafter"/>
</dbReference>
<keyword evidence="10" id="KW-0119">Carbohydrate metabolism</keyword>
<sequence length="359" mass="38769">MILVTGGTGYIGAQVVLQLLGHGQTVVILDNLCNSSRTSLERIARLGGRRARFVLGDVRNRAQLDALFADFPITAVIHCAGLKAVGESVREPLRYYDSNVGGSITLCQAMAAAGVFTLIFSSSATVYGDSPRMPIDERCATGLPTNPYGFSKLMAENVMTSLAASDARWSVGLLRYFNPIGAHDSGELGEAPAQVPNNLLPYLLQVASGQRDALHVYGNDYATVDGTGVRDYVHVMDLAEGHWLALQALMGGSGVQVWNLGTGQGYSVLQVVDAFTRTCGVSVPLVFEPRRAGDVAQCWADPDKARRELGWQARRSLEDMLRDAWRWECRLAAEHRPILHTPRIIPVAAAQAASEFAAV</sequence>
<reference evidence="12" key="1">
    <citation type="submission" date="2023-09" db="EMBL/GenBank/DDBJ databases">
        <title>First report of Pseudomonas coleopterorum DJ13 causing leaf spot on Rhododendron pulchrum Sweet in China.</title>
        <authorList>
            <person name="Zhang Y."/>
        </authorList>
    </citation>
    <scope>NUCLEOTIDE SEQUENCE</scope>
    <source>
        <strain evidence="12">DJ13</strain>
    </source>
</reference>
<evidence type="ECO:0000256" key="2">
    <source>
        <dbReference type="ARBA" id="ARBA00001911"/>
    </source>
</evidence>
<dbReference type="PANTHER" id="PTHR43725">
    <property type="entry name" value="UDP-GLUCOSE 4-EPIMERASE"/>
    <property type="match status" value="1"/>
</dbReference>
<dbReference type="RefSeq" id="WP_310791406.1">
    <property type="nucleotide sequence ID" value="NZ_CP134081.1"/>
</dbReference>
<name>A0AAJ6LX35_9PSED</name>
<dbReference type="EC" id="5.1.3.2" evidence="5 10"/>